<feature type="compositionally biased region" description="Polar residues" evidence="1">
    <location>
        <begin position="141"/>
        <end position="158"/>
    </location>
</feature>
<dbReference type="EMBL" id="JBJQOH010000002">
    <property type="protein sequence ID" value="KAL3697270.1"/>
    <property type="molecule type" value="Genomic_DNA"/>
</dbReference>
<dbReference type="Proteomes" id="UP001633002">
    <property type="component" value="Unassembled WGS sequence"/>
</dbReference>
<reference evidence="2 3" key="1">
    <citation type="submission" date="2024-09" db="EMBL/GenBank/DDBJ databases">
        <title>Chromosome-scale assembly of Riccia sorocarpa.</title>
        <authorList>
            <person name="Paukszto L."/>
        </authorList>
    </citation>
    <scope>NUCLEOTIDE SEQUENCE [LARGE SCALE GENOMIC DNA]</scope>
    <source>
        <strain evidence="2">LP-2024</strain>
        <tissue evidence="2">Aerial parts of the thallus</tissue>
    </source>
</reference>
<evidence type="ECO:0000313" key="2">
    <source>
        <dbReference type="EMBL" id="KAL3697270.1"/>
    </source>
</evidence>
<evidence type="ECO:0000313" key="3">
    <source>
        <dbReference type="Proteomes" id="UP001633002"/>
    </source>
</evidence>
<organism evidence="2 3">
    <name type="scientific">Riccia sorocarpa</name>
    <dbReference type="NCBI Taxonomy" id="122646"/>
    <lineage>
        <taxon>Eukaryota</taxon>
        <taxon>Viridiplantae</taxon>
        <taxon>Streptophyta</taxon>
        <taxon>Embryophyta</taxon>
        <taxon>Marchantiophyta</taxon>
        <taxon>Marchantiopsida</taxon>
        <taxon>Marchantiidae</taxon>
        <taxon>Marchantiales</taxon>
        <taxon>Ricciaceae</taxon>
        <taxon>Riccia</taxon>
    </lineage>
</organism>
<comment type="caution">
    <text evidence="2">The sequence shown here is derived from an EMBL/GenBank/DDBJ whole genome shotgun (WGS) entry which is preliminary data.</text>
</comment>
<protein>
    <submittedName>
        <fullName evidence="2">Uncharacterized protein</fullName>
    </submittedName>
</protein>
<evidence type="ECO:0000256" key="1">
    <source>
        <dbReference type="SAM" id="MobiDB-lite"/>
    </source>
</evidence>
<proteinExistence type="predicted"/>
<feature type="compositionally biased region" description="Basic and acidic residues" evidence="1">
    <location>
        <begin position="199"/>
        <end position="211"/>
    </location>
</feature>
<sequence>MSCLAGRTFSKDAPADWRSVKYWCAPNHSRHDGEHHPTGGEAHENNKVITDCTDIEILSDADEAAGVSLASTELPEDPDDWLNIDDEEGLQETTGNMQSPEPIQRDSDREEDFFNILNRVEPGSGRKASEARASKKASEGTNAPNGSSPIVSSPVTRSLSRKPTPATQNKTRDSGSDGSAHPPYSPSSPMTRAHARKSMRGEQNTKDLVVDHSERVDLSKLTSKDLKKLLSDEAYSTIALAVLGCKTKSQINSKIGKYMSDMSHPSGRKAFVNHSTKPLDEKVRLVVEDAMRRNVICLEGKAAKQEGLLMLARLHVKIN</sequence>
<gene>
    <name evidence="2" type="ORF">R1sor_011346</name>
</gene>
<dbReference type="AlphaFoldDB" id="A0ABD3I4A1"/>
<name>A0ABD3I4A1_9MARC</name>
<feature type="region of interest" description="Disordered" evidence="1">
    <location>
        <begin position="118"/>
        <end position="211"/>
    </location>
</feature>
<accession>A0ABD3I4A1</accession>
<feature type="compositionally biased region" description="Basic and acidic residues" evidence="1">
    <location>
        <begin position="127"/>
        <end position="138"/>
    </location>
</feature>
<keyword evidence="3" id="KW-1185">Reference proteome</keyword>